<accession>A0A975BUR1</accession>
<sequence>MLSIRGVYDGREIKPLENIRSEPNVKVIITFLDDDSPLTDKKTERFISLSGTWEDDRSAEEIVRDIYESRTLGKENVGL</sequence>
<gene>
    <name evidence="1" type="ORF">dnm_081910</name>
</gene>
<evidence type="ECO:0000313" key="2">
    <source>
        <dbReference type="Proteomes" id="UP000663722"/>
    </source>
</evidence>
<evidence type="ECO:0000313" key="1">
    <source>
        <dbReference type="EMBL" id="QTA92116.1"/>
    </source>
</evidence>
<dbReference type="Proteomes" id="UP000663722">
    <property type="component" value="Chromosome"/>
</dbReference>
<protein>
    <submittedName>
        <fullName evidence="1">Uncharacterized protein</fullName>
    </submittedName>
</protein>
<dbReference type="KEGG" id="dmm:dnm_081910"/>
<organism evidence="1 2">
    <name type="scientific">Desulfonema magnum</name>
    <dbReference type="NCBI Taxonomy" id="45655"/>
    <lineage>
        <taxon>Bacteria</taxon>
        <taxon>Pseudomonadati</taxon>
        <taxon>Thermodesulfobacteriota</taxon>
        <taxon>Desulfobacteria</taxon>
        <taxon>Desulfobacterales</taxon>
        <taxon>Desulfococcaceae</taxon>
        <taxon>Desulfonema</taxon>
    </lineage>
</organism>
<dbReference type="EMBL" id="CP061800">
    <property type="protein sequence ID" value="QTA92116.1"/>
    <property type="molecule type" value="Genomic_DNA"/>
</dbReference>
<reference evidence="1" key="1">
    <citation type="journal article" date="2021" name="Microb. Physiol.">
        <title>Proteogenomic Insights into the Physiology of Marine, Sulfate-Reducing, Filamentous Desulfonema limicola and Desulfonema magnum.</title>
        <authorList>
            <person name="Schnaars V."/>
            <person name="Wohlbrand L."/>
            <person name="Scheve S."/>
            <person name="Hinrichs C."/>
            <person name="Reinhardt R."/>
            <person name="Rabus R."/>
        </authorList>
    </citation>
    <scope>NUCLEOTIDE SEQUENCE</scope>
    <source>
        <strain evidence="1">4be13</strain>
    </source>
</reference>
<proteinExistence type="predicted"/>
<dbReference type="RefSeq" id="WP_207679619.1">
    <property type="nucleotide sequence ID" value="NZ_CP061800.1"/>
</dbReference>
<name>A0A975BUR1_9BACT</name>
<dbReference type="AlphaFoldDB" id="A0A975BUR1"/>
<keyword evidence="2" id="KW-1185">Reference proteome</keyword>